<reference evidence="1" key="1">
    <citation type="submission" date="2021-06" db="EMBL/GenBank/DDBJ databases">
        <authorList>
            <person name="Kallberg Y."/>
            <person name="Tangrot J."/>
            <person name="Rosling A."/>
        </authorList>
    </citation>
    <scope>NUCLEOTIDE SEQUENCE</scope>
    <source>
        <strain evidence="1">MA453B</strain>
    </source>
</reference>
<proteinExistence type="predicted"/>
<dbReference type="AlphaFoldDB" id="A0A9N9NX73"/>
<comment type="caution">
    <text evidence="1">The sequence shown here is derived from an EMBL/GenBank/DDBJ whole genome shotgun (WGS) entry which is preliminary data.</text>
</comment>
<name>A0A9N9NX73_9GLOM</name>
<dbReference type="EMBL" id="CAJVPY010021957">
    <property type="protein sequence ID" value="CAG8781327.1"/>
    <property type="molecule type" value="Genomic_DNA"/>
</dbReference>
<feature type="non-terminal residue" evidence="1">
    <location>
        <position position="323"/>
    </location>
</feature>
<dbReference type="OrthoDB" id="2448820at2759"/>
<organism evidence="1 2">
    <name type="scientific">Dentiscutata erythropus</name>
    <dbReference type="NCBI Taxonomy" id="1348616"/>
    <lineage>
        <taxon>Eukaryota</taxon>
        <taxon>Fungi</taxon>
        <taxon>Fungi incertae sedis</taxon>
        <taxon>Mucoromycota</taxon>
        <taxon>Glomeromycotina</taxon>
        <taxon>Glomeromycetes</taxon>
        <taxon>Diversisporales</taxon>
        <taxon>Gigasporaceae</taxon>
        <taxon>Dentiscutata</taxon>
    </lineage>
</organism>
<gene>
    <name evidence="1" type="ORF">DERYTH_LOCUS19685</name>
</gene>
<sequence>MLKNLALLIFIFIIAIFGNLTFAVTPTIPFEWKRNELFGAFQDNAYQVGTFSNQSSLVARDVYTCLPGFSQCPGTDLCCSLQCSIICDNVGCCPSNFSCCGEYCCKTNYTCCGIYCCDPEISYCCPDKSGCCMLGYECVGNGLCRMPTMPTTVTQITQEVVEYVVRYISEYVIVSMTSITANKTETKIVTATPTETTTVKTAQTETTTVIDKGVIKWATDNGYSVEEADQLEETAEKLVECIYNPGISFENSSVANNASCISCENIKTLTNIYINSPPTNDEKIAILKFLYSLTEDIKDASECKFNLACMNGTDSCSQDSLIT</sequence>
<dbReference type="Proteomes" id="UP000789405">
    <property type="component" value="Unassembled WGS sequence"/>
</dbReference>
<evidence type="ECO:0000313" key="1">
    <source>
        <dbReference type="EMBL" id="CAG8781327.1"/>
    </source>
</evidence>
<protein>
    <submittedName>
        <fullName evidence="1">11499_t:CDS:1</fullName>
    </submittedName>
</protein>
<accession>A0A9N9NX73</accession>
<keyword evidence="2" id="KW-1185">Reference proteome</keyword>
<evidence type="ECO:0000313" key="2">
    <source>
        <dbReference type="Proteomes" id="UP000789405"/>
    </source>
</evidence>